<gene>
    <name evidence="2" type="ORF">ACFQBM_03660</name>
</gene>
<proteinExistence type="predicted"/>
<protein>
    <submittedName>
        <fullName evidence="2">DUF2254 domain-containing protein</fullName>
    </submittedName>
</protein>
<organism evidence="2 3">
    <name type="scientific">Microbulbifer taiwanensis</name>
    <dbReference type="NCBI Taxonomy" id="986746"/>
    <lineage>
        <taxon>Bacteria</taxon>
        <taxon>Pseudomonadati</taxon>
        <taxon>Pseudomonadota</taxon>
        <taxon>Gammaproteobacteria</taxon>
        <taxon>Cellvibrionales</taxon>
        <taxon>Microbulbiferaceae</taxon>
        <taxon>Microbulbifer</taxon>
    </lineage>
</organism>
<keyword evidence="1" id="KW-0812">Transmembrane</keyword>
<dbReference type="Proteomes" id="UP001596425">
    <property type="component" value="Unassembled WGS sequence"/>
</dbReference>
<reference evidence="3" key="1">
    <citation type="journal article" date="2019" name="Int. J. Syst. Evol. Microbiol.">
        <title>The Global Catalogue of Microorganisms (GCM) 10K type strain sequencing project: providing services to taxonomists for standard genome sequencing and annotation.</title>
        <authorList>
            <consortium name="The Broad Institute Genomics Platform"/>
            <consortium name="The Broad Institute Genome Sequencing Center for Infectious Disease"/>
            <person name="Wu L."/>
            <person name="Ma J."/>
        </authorList>
    </citation>
    <scope>NUCLEOTIDE SEQUENCE [LARGE SCALE GENOMIC DNA]</scope>
    <source>
        <strain evidence="3">CGMCC 1.13718</strain>
    </source>
</reference>
<feature type="transmembrane region" description="Helical" evidence="1">
    <location>
        <begin position="140"/>
        <end position="160"/>
    </location>
</feature>
<dbReference type="EMBL" id="JBHSVR010000001">
    <property type="protein sequence ID" value="MFC6632362.1"/>
    <property type="molecule type" value="Genomic_DNA"/>
</dbReference>
<evidence type="ECO:0000313" key="3">
    <source>
        <dbReference type="Proteomes" id="UP001596425"/>
    </source>
</evidence>
<evidence type="ECO:0000256" key="1">
    <source>
        <dbReference type="SAM" id="Phobius"/>
    </source>
</evidence>
<comment type="caution">
    <text evidence="2">The sequence shown here is derived from an EMBL/GenBank/DDBJ whole genome shotgun (WGS) entry which is preliminary data.</text>
</comment>
<dbReference type="Pfam" id="PF10011">
    <property type="entry name" value="DUF2254"/>
    <property type="match status" value="1"/>
</dbReference>
<sequence length="437" mass="48444">MKQYLVHLGERLRSSFWSLPLLMILAAIALANLLRLVDASIDPARLTGLDWLRLRDPDSARALLSTIAGSTITVAGTVFSITVVALTLASNQFGPRLVRNFIRDRGTQVSLGIFLSTFVYALVTMRSIDTLGERASNYDLAVQTALLLALISIGFLIYFIHNVAQSIQVDNIAHRINREFHRAIEREYPRSPGDNGGDKFDSERLELGSGWINIPAGRGGYVQLVDREKLVALARAFDCCLQIQCHAGSYLHHWGTIGRIYQAKDSADELIPQVQSALQIGSLPTSEQDIVYSVRQLSQIAVRALSPGVNDPYTAYSCIDRLIEGLGTVLQRPQPPNCFSDADGRLRLVSCELEFTQLLDAALDEICEHGRSNGVVMRHLLNALSDLADVCTRKNDKKSLHDYLQRLAEDSRIFIESRSDLQIIGEKISAVQKKLTS</sequence>
<keyword evidence="3" id="KW-1185">Reference proteome</keyword>
<keyword evidence="1" id="KW-1133">Transmembrane helix</keyword>
<dbReference type="InterPro" id="IPR018723">
    <property type="entry name" value="DUF2254_membrane"/>
</dbReference>
<feature type="transmembrane region" description="Helical" evidence="1">
    <location>
        <begin position="63"/>
        <end position="88"/>
    </location>
</feature>
<dbReference type="RefSeq" id="WP_193192479.1">
    <property type="nucleotide sequence ID" value="NZ_JACZFR010000028.1"/>
</dbReference>
<keyword evidence="1" id="KW-0472">Membrane</keyword>
<evidence type="ECO:0000313" key="2">
    <source>
        <dbReference type="EMBL" id="MFC6632362.1"/>
    </source>
</evidence>
<name>A0ABW1YL70_9GAMM</name>
<feature type="transmembrane region" description="Helical" evidence="1">
    <location>
        <begin position="109"/>
        <end position="128"/>
    </location>
</feature>
<accession>A0ABW1YL70</accession>